<dbReference type="CDD" id="cd02883">
    <property type="entry name" value="NUDIX_Hydrolase"/>
    <property type="match status" value="1"/>
</dbReference>
<organism evidence="2 3">
    <name type="scientific">Erysiphe pulchra</name>
    <dbReference type="NCBI Taxonomy" id="225359"/>
    <lineage>
        <taxon>Eukaryota</taxon>
        <taxon>Fungi</taxon>
        <taxon>Dikarya</taxon>
        <taxon>Ascomycota</taxon>
        <taxon>Pezizomycotina</taxon>
        <taxon>Leotiomycetes</taxon>
        <taxon>Erysiphales</taxon>
        <taxon>Erysiphaceae</taxon>
        <taxon>Erysiphe</taxon>
    </lineage>
</organism>
<name>A0A2S4PJV0_9PEZI</name>
<dbReference type="SUPFAM" id="SSF55811">
    <property type="entry name" value="Nudix"/>
    <property type="match status" value="1"/>
</dbReference>
<sequence length="194" mass="22164">MERVSELPTINANSRYKFPTCLNEFAKPVENYLTKVCKDEQYDGICTGAFTLDHIGKMLIVQRADKDSWPGRWEIPGGACEATDETILDGMVREMREESGLIVTNVIGVLKNKGKSFTSRSGKRLLKFEFEVEVEPSNGIQLNPAEHKAFMWITEEEFQARKKDDSNITIQFTTEMQADSVQEAFQLWKKRTIS</sequence>
<gene>
    <name evidence="2" type="ORF">EPUL_006469</name>
</gene>
<dbReference type="PANTHER" id="PTHR43736">
    <property type="entry name" value="ADP-RIBOSE PYROPHOSPHATASE"/>
    <property type="match status" value="1"/>
</dbReference>
<proteinExistence type="predicted"/>
<dbReference type="AlphaFoldDB" id="A0A2S4PJV0"/>
<dbReference type="OrthoDB" id="276276at2759"/>
<dbReference type="STRING" id="225359.A0A2S4PJV0"/>
<comment type="caution">
    <text evidence="2">The sequence shown here is derived from an EMBL/GenBank/DDBJ whole genome shotgun (WGS) entry which is preliminary data.</text>
</comment>
<evidence type="ECO:0000313" key="3">
    <source>
        <dbReference type="Proteomes" id="UP000237438"/>
    </source>
</evidence>
<keyword evidence="3" id="KW-1185">Reference proteome</keyword>
<reference evidence="2 3" key="1">
    <citation type="submission" date="2017-10" db="EMBL/GenBank/DDBJ databases">
        <title>Development of genomic resources for the powdery mildew, Erysiphe pulchra.</title>
        <authorList>
            <person name="Wadl P.A."/>
            <person name="Mack B.M."/>
            <person name="Moore G."/>
            <person name="Beltz S.B."/>
        </authorList>
    </citation>
    <scope>NUCLEOTIDE SEQUENCE [LARGE SCALE GENOMIC DNA]</scope>
    <source>
        <strain evidence="2">Cflorida</strain>
    </source>
</reference>
<dbReference type="Proteomes" id="UP000237438">
    <property type="component" value="Unassembled WGS sequence"/>
</dbReference>
<dbReference type="InterPro" id="IPR000086">
    <property type="entry name" value="NUDIX_hydrolase_dom"/>
</dbReference>
<protein>
    <recommendedName>
        <fullName evidence="1">Nudix hydrolase domain-containing protein</fullName>
    </recommendedName>
</protein>
<dbReference type="EMBL" id="PEDP01003226">
    <property type="protein sequence ID" value="POS82304.1"/>
    <property type="molecule type" value="Genomic_DNA"/>
</dbReference>
<accession>A0A2S4PJV0</accession>
<dbReference type="PROSITE" id="PS51462">
    <property type="entry name" value="NUDIX"/>
    <property type="match status" value="1"/>
</dbReference>
<dbReference type="PANTHER" id="PTHR43736:SF1">
    <property type="entry name" value="DIHYDRONEOPTERIN TRIPHOSPHATE DIPHOSPHATASE"/>
    <property type="match status" value="1"/>
</dbReference>
<dbReference type="Gene3D" id="3.90.79.10">
    <property type="entry name" value="Nucleoside Triphosphate Pyrophosphohydrolase"/>
    <property type="match status" value="1"/>
</dbReference>
<evidence type="ECO:0000313" key="2">
    <source>
        <dbReference type="EMBL" id="POS82304.1"/>
    </source>
</evidence>
<dbReference type="Pfam" id="PF00293">
    <property type="entry name" value="NUDIX"/>
    <property type="match status" value="1"/>
</dbReference>
<dbReference type="InterPro" id="IPR015797">
    <property type="entry name" value="NUDIX_hydrolase-like_dom_sf"/>
</dbReference>
<feature type="domain" description="Nudix hydrolase" evidence="1">
    <location>
        <begin position="42"/>
        <end position="178"/>
    </location>
</feature>
<evidence type="ECO:0000259" key="1">
    <source>
        <dbReference type="PROSITE" id="PS51462"/>
    </source>
</evidence>